<feature type="non-terminal residue" evidence="1">
    <location>
        <position position="1"/>
    </location>
</feature>
<evidence type="ECO:0000313" key="2">
    <source>
        <dbReference type="Proteomes" id="UP000663866"/>
    </source>
</evidence>
<sequence length="48" mass="5318">MGTLVDNKGHILIDTLYDEVAPLTLEEEELYKPITFDTAAYCSEAGVQ</sequence>
<dbReference type="Gene3D" id="3.30.70.360">
    <property type="match status" value="1"/>
</dbReference>
<evidence type="ECO:0000313" key="1">
    <source>
        <dbReference type="EMBL" id="CAF4716705.1"/>
    </source>
</evidence>
<accession>A0A821J6M0</accession>
<dbReference type="Proteomes" id="UP000663866">
    <property type="component" value="Unassembled WGS sequence"/>
</dbReference>
<reference evidence="1" key="1">
    <citation type="submission" date="2021-02" db="EMBL/GenBank/DDBJ databases">
        <authorList>
            <person name="Nowell W R."/>
        </authorList>
    </citation>
    <scope>NUCLEOTIDE SEQUENCE</scope>
</reference>
<name>A0A821J6M0_9BILA</name>
<protein>
    <submittedName>
        <fullName evidence="1">Uncharacterized protein</fullName>
    </submittedName>
</protein>
<organism evidence="1 2">
    <name type="scientific">Rotaria magnacalcarata</name>
    <dbReference type="NCBI Taxonomy" id="392030"/>
    <lineage>
        <taxon>Eukaryota</taxon>
        <taxon>Metazoa</taxon>
        <taxon>Spiralia</taxon>
        <taxon>Gnathifera</taxon>
        <taxon>Rotifera</taxon>
        <taxon>Eurotatoria</taxon>
        <taxon>Bdelloidea</taxon>
        <taxon>Philodinida</taxon>
        <taxon>Philodinidae</taxon>
        <taxon>Rotaria</taxon>
    </lineage>
</organism>
<dbReference type="EMBL" id="CAJOBG010104574">
    <property type="protein sequence ID" value="CAF4716705.1"/>
    <property type="molecule type" value="Genomic_DNA"/>
</dbReference>
<dbReference type="AlphaFoldDB" id="A0A821J6M0"/>
<proteinExistence type="predicted"/>
<gene>
    <name evidence="1" type="ORF">OVN521_LOCUS48931</name>
</gene>
<keyword evidence="2" id="KW-1185">Reference proteome</keyword>
<comment type="caution">
    <text evidence="1">The sequence shown here is derived from an EMBL/GenBank/DDBJ whole genome shotgun (WGS) entry which is preliminary data.</text>
</comment>